<dbReference type="AlphaFoldDB" id="A0AAJ1RCF2"/>
<keyword evidence="1" id="KW-1133">Transmembrane helix</keyword>
<keyword evidence="1" id="KW-0812">Transmembrane</keyword>
<evidence type="ECO:0000313" key="2">
    <source>
        <dbReference type="EMBL" id="MDN6900192.1"/>
    </source>
</evidence>
<gene>
    <name evidence="2" type="ORF">EVC35_04125</name>
</gene>
<organism evidence="2 3">
    <name type="scientific">Oenococcus sicerae</name>
    <dbReference type="NCBI Taxonomy" id="2203724"/>
    <lineage>
        <taxon>Bacteria</taxon>
        <taxon>Bacillati</taxon>
        <taxon>Bacillota</taxon>
        <taxon>Bacilli</taxon>
        <taxon>Lactobacillales</taxon>
        <taxon>Lactobacillaceae</taxon>
        <taxon>Oenococcus</taxon>
    </lineage>
</organism>
<name>A0AAJ1RCF2_9LACO</name>
<dbReference type="Proteomes" id="UP001167919">
    <property type="component" value="Unassembled WGS sequence"/>
</dbReference>
<keyword evidence="1" id="KW-0472">Membrane</keyword>
<reference evidence="2" key="1">
    <citation type="submission" date="2019-01" db="EMBL/GenBank/DDBJ databases">
        <title>Oenococcus sicerae UCMA17102.</title>
        <authorList>
            <person name="Cousin F.J."/>
            <person name="Le Guellec R."/>
            <person name="Cretenet M."/>
        </authorList>
    </citation>
    <scope>NUCLEOTIDE SEQUENCE</scope>
    <source>
        <strain evidence="2">UCMA17102</strain>
    </source>
</reference>
<feature type="transmembrane region" description="Helical" evidence="1">
    <location>
        <begin position="7"/>
        <end position="24"/>
    </location>
</feature>
<evidence type="ECO:0000313" key="3">
    <source>
        <dbReference type="Proteomes" id="UP001167919"/>
    </source>
</evidence>
<comment type="caution">
    <text evidence="2">The sequence shown here is derived from an EMBL/GenBank/DDBJ whole genome shotgun (WGS) entry which is preliminary data.</text>
</comment>
<evidence type="ECO:0000256" key="1">
    <source>
        <dbReference type="SAM" id="Phobius"/>
    </source>
</evidence>
<proteinExistence type="predicted"/>
<dbReference type="EMBL" id="SDWY01000002">
    <property type="protein sequence ID" value="MDN6900192.1"/>
    <property type="molecule type" value="Genomic_DNA"/>
</dbReference>
<feature type="transmembrane region" description="Helical" evidence="1">
    <location>
        <begin position="63"/>
        <end position="82"/>
    </location>
</feature>
<protein>
    <submittedName>
        <fullName evidence="2">Uncharacterized protein</fullName>
    </submittedName>
</protein>
<accession>A0AAJ1RCF2</accession>
<sequence length="88" mass="10119">MIYMKQFSLASTCWAIIFLIDYLVELFQINQTGTITTLTGLNITTHITPHELNTVFSLTLQSLFLYIVFVAIWLTAHCVLNIREHKEG</sequence>